<organism evidence="2 3">
    <name type="scientific">Terracoccus luteus</name>
    <dbReference type="NCBI Taxonomy" id="53356"/>
    <lineage>
        <taxon>Bacteria</taxon>
        <taxon>Bacillati</taxon>
        <taxon>Actinomycetota</taxon>
        <taxon>Actinomycetes</taxon>
        <taxon>Micrococcales</taxon>
        <taxon>Intrasporangiaceae</taxon>
        <taxon>Terracoccus</taxon>
    </lineage>
</organism>
<evidence type="ECO:0000256" key="1">
    <source>
        <dbReference type="SAM" id="MobiDB-lite"/>
    </source>
</evidence>
<gene>
    <name evidence="2" type="ORF">DFJ68_0345</name>
</gene>
<proteinExistence type="predicted"/>
<evidence type="ECO:0000313" key="2">
    <source>
        <dbReference type="EMBL" id="RKT76940.1"/>
    </source>
</evidence>
<dbReference type="AlphaFoldDB" id="A0A495XQZ2"/>
<feature type="region of interest" description="Disordered" evidence="1">
    <location>
        <begin position="1"/>
        <end position="25"/>
    </location>
</feature>
<name>A0A495XQZ2_9MICO</name>
<sequence>MTPTTTPAPATSAATRTRPPAARPALRRLAVVGSVASLALVGACSSDEPGPTPSASGGVSSSTSATPTSSAPTTTAAPKRTDKKITKEIKDPVLGHVITATTLSRNVPFPAGNPVGEDAFEIIGVQVTVKAGSRYSADVQPGMFTVRTASAATQVKPTGEFGSRLGAPLVAAKRAETKTGWLFFKVDRGSTGAVTLTFNRPAYEVSTTGVDIKAQAFKVDLG</sequence>
<keyword evidence="3" id="KW-1185">Reference proteome</keyword>
<evidence type="ECO:0000313" key="3">
    <source>
        <dbReference type="Proteomes" id="UP000278440"/>
    </source>
</evidence>
<dbReference type="Proteomes" id="UP000278440">
    <property type="component" value="Unassembled WGS sequence"/>
</dbReference>
<dbReference type="RefSeq" id="WP_121030518.1">
    <property type="nucleotide sequence ID" value="NZ_RBXT01000001.1"/>
</dbReference>
<protein>
    <submittedName>
        <fullName evidence="2">Uncharacterized protein</fullName>
    </submittedName>
</protein>
<comment type="caution">
    <text evidence="2">The sequence shown here is derived from an EMBL/GenBank/DDBJ whole genome shotgun (WGS) entry which is preliminary data.</text>
</comment>
<feature type="region of interest" description="Disordered" evidence="1">
    <location>
        <begin position="45"/>
        <end position="88"/>
    </location>
</feature>
<reference evidence="2 3" key="1">
    <citation type="submission" date="2018-10" db="EMBL/GenBank/DDBJ databases">
        <title>Sequencing the genomes of 1000 actinobacteria strains.</title>
        <authorList>
            <person name="Klenk H.-P."/>
        </authorList>
    </citation>
    <scope>NUCLEOTIDE SEQUENCE [LARGE SCALE GENOMIC DNA]</scope>
    <source>
        <strain evidence="2 3">DSM 44267</strain>
    </source>
</reference>
<dbReference type="EMBL" id="RBXT01000001">
    <property type="protein sequence ID" value="RKT76940.1"/>
    <property type="molecule type" value="Genomic_DNA"/>
</dbReference>
<dbReference type="OrthoDB" id="4871258at2"/>
<accession>A0A495XQZ2</accession>
<feature type="compositionally biased region" description="Basic and acidic residues" evidence="1">
    <location>
        <begin position="79"/>
        <end position="88"/>
    </location>
</feature>
<feature type="compositionally biased region" description="Low complexity" evidence="1">
    <location>
        <begin position="53"/>
        <end position="78"/>
    </location>
</feature>